<keyword evidence="5" id="KW-1185">Reference proteome</keyword>
<dbReference type="InterPro" id="IPR018392">
    <property type="entry name" value="LysM"/>
</dbReference>
<sequence length="218" mass="22748">MKKLLTGVTALTIGASMLFATSVSAHTVKSGDTMYNIASQNNMSLDELVALNPQINDPAVISIGEQINTDGNSGSSESSSNETDTSSESSSAADTSSSVDITASEQAMLERLVTAEAQGEPYSGKVAVAEVVLNRVEAGEFPNSVSAVIHQPGQFDPVRNGSINNAATSQSAQAVEEALGGSSYAGNALFFYNPHIATNRWLDTLATETVIGQHTFKQ</sequence>
<dbReference type="EMBL" id="FNIL01000003">
    <property type="protein sequence ID" value="SDN79432.1"/>
    <property type="molecule type" value="Genomic_DNA"/>
</dbReference>
<proteinExistence type="predicted"/>
<name>A0A1H0EAK9_9BACI</name>
<dbReference type="Pfam" id="PF01476">
    <property type="entry name" value="LysM"/>
    <property type="match status" value="1"/>
</dbReference>
<dbReference type="OrthoDB" id="9785345at2"/>
<dbReference type="CDD" id="cd00118">
    <property type="entry name" value="LysM"/>
    <property type="match status" value="1"/>
</dbReference>
<dbReference type="InterPro" id="IPR011105">
    <property type="entry name" value="Cell_wall_hydrolase_SleB"/>
</dbReference>
<evidence type="ECO:0000256" key="1">
    <source>
        <dbReference type="SAM" id="MobiDB-lite"/>
    </source>
</evidence>
<dbReference type="GO" id="GO:0016787">
    <property type="term" value="F:hydrolase activity"/>
    <property type="evidence" value="ECO:0007669"/>
    <property type="project" value="InterPro"/>
</dbReference>
<evidence type="ECO:0000313" key="5">
    <source>
        <dbReference type="Proteomes" id="UP000198778"/>
    </source>
</evidence>
<dbReference type="Gene3D" id="1.10.10.2520">
    <property type="entry name" value="Cell wall hydrolase SleB, domain 1"/>
    <property type="match status" value="1"/>
</dbReference>
<dbReference type="SUPFAM" id="SSF54106">
    <property type="entry name" value="LysM domain"/>
    <property type="match status" value="1"/>
</dbReference>
<dbReference type="InterPro" id="IPR036779">
    <property type="entry name" value="LysM_dom_sf"/>
</dbReference>
<organism evidence="4 5">
    <name type="scientific">Alkalicoccus daliensis</name>
    <dbReference type="NCBI Taxonomy" id="745820"/>
    <lineage>
        <taxon>Bacteria</taxon>
        <taxon>Bacillati</taxon>
        <taxon>Bacillota</taxon>
        <taxon>Bacilli</taxon>
        <taxon>Bacillales</taxon>
        <taxon>Bacillaceae</taxon>
        <taxon>Alkalicoccus</taxon>
    </lineage>
</organism>
<dbReference type="Proteomes" id="UP000198778">
    <property type="component" value="Unassembled WGS sequence"/>
</dbReference>
<keyword evidence="2" id="KW-0732">Signal</keyword>
<evidence type="ECO:0000313" key="4">
    <source>
        <dbReference type="EMBL" id="SDN79432.1"/>
    </source>
</evidence>
<evidence type="ECO:0000256" key="2">
    <source>
        <dbReference type="SAM" id="SignalP"/>
    </source>
</evidence>
<reference evidence="5" key="1">
    <citation type="submission" date="2016-10" db="EMBL/GenBank/DDBJ databases">
        <authorList>
            <person name="Varghese N."/>
            <person name="Submissions S."/>
        </authorList>
    </citation>
    <scope>NUCLEOTIDE SEQUENCE [LARGE SCALE GENOMIC DNA]</scope>
    <source>
        <strain evidence="5">CGMCC 1.10369</strain>
    </source>
</reference>
<evidence type="ECO:0000259" key="3">
    <source>
        <dbReference type="PROSITE" id="PS51782"/>
    </source>
</evidence>
<dbReference type="Gene3D" id="3.10.350.10">
    <property type="entry name" value="LysM domain"/>
    <property type="match status" value="1"/>
</dbReference>
<dbReference type="RefSeq" id="WP_090842306.1">
    <property type="nucleotide sequence ID" value="NZ_FNIL01000003.1"/>
</dbReference>
<dbReference type="SMART" id="SM00257">
    <property type="entry name" value="LysM"/>
    <property type="match status" value="1"/>
</dbReference>
<feature type="chain" id="PRO_5011655780" evidence="2">
    <location>
        <begin position="26"/>
        <end position="218"/>
    </location>
</feature>
<accession>A0A1H0EAK9</accession>
<feature type="signal peptide" evidence="2">
    <location>
        <begin position="1"/>
        <end position="25"/>
    </location>
</feature>
<gene>
    <name evidence="4" type="ORF">SAMN04488053_103264</name>
</gene>
<dbReference type="Gene3D" id="6.20.240.60">
    <property type="match status" value="1"/>
</dbReference>
<dbReference type="STRING" id="745820.SAMN04488053_103264"/>
<dbReference type="AlphaFoldDB" id="A0A1H0EAK9"/>
<protein>
    <submittedName>
        <fullName evidence="4">LysM domain-containing protein</fullName>
    </submittedName>
</protein>
<feature type="domain" description="LysM" evidence="3">
    <location>
        <begin position="24"/>
        <end position="69"/>
    </location>
</feature>
<dbReference type="Pfam" id="PF07486">
    <property type="entry name" value="Hydrolase_2"/>
    <property type="match status" value="1"/>
</dbReference>
<feature type="compositionally biased region" description="Low complexity" evidence="1">
    <location>
        <begin position="68"/>
        <end position="98"/>
    </location>
</feature>
<dbReference type="PROSITE" id="PS51782">
    <property type="entry name" value="LYSM"/>
    <property type="match status" value="1"/>
</dbReference>
<feature type="region of interest" description="Disordered" evidence="1">
    <location>
        <begin position="65"/>
        <end position="100"/>
    </location>
</feature>
<dbReference type="InterPro" id="IPR042047">
    <property type="entry name" value="SleB_dom1"/>
</dbReference>